<dbReference type="Proteomes" id="UP000501891">
    <property type="component" value="Chromosome"/>
</dbReference>
<dbReference type="EMBL" id="CP051775">
    <property type="protein sequence ID" value="QJE71961.1"/>
    <property type="molecule type" value="Genomic_DNA"/>
</dbReference>
<organism evidence="1 2">
    <name type="scientific">Aerophototrophica crusticola</name>
    <dbReference type="NCBI Taxonomy" id="1709002"/>
    <lineage>
        <taxon>Bacteria</taxon>
        <taxon>Pseudomonadati</taxon>
        <taxon>Pseudomonadota</taxon>
        <taxon>Alphaproteobacteria</taxon>
        <taxon>Rhodospirillales</taxon>
        <taxon>Rhodospirillaceae</taxon>
        <taxon>Aerophototrophica</taxon>
    </lineage>
</organism>
<accession>A0A858R3I4</accession>
<keyword evidence="2" id="KW-1185">Reference proteome</keyword>
<evidence type="ECO:0000313" key="2">
    <source>
        <dbReference type="Proteomes" id="UP000501891"/>
    </source>
</evidence>
<dbReference type="AlphaFoldDB" id="A0A858R3I4"/>
<reference evidence="1" key="1">
    <citation type="submission" date="2020-04" db="EMBL/GenBank/DDBJ databases">
        <title>A desert anoxygenic phototrophic bacterium fixes CO2 using RubisCO under aerobic conditions.</title>
        <authorList>
            <person name="Tang K."/>
        </authorList>
    </citation>
    <scope>NUCLEOTIDE SEQUENCE [LARGE SCALE GENOMIC DNA]</scope>
    <source>
        <strain evidence="1">MIMtkB3</strain>
    </source>
</reference>
<proteinExistence type="predicted"/>
<protein>
    <submittedName>
        <fullName evidence="1">Uncharacterized protein</fullName>
    </submittedName>
</protein>
<dbReference type="KEGG" id="acru:HHL28_01510"/>
<gene>
    <name evidence="1" type="ORF">HHL28_01510</name>
</gene>
<name>A0A858R3I4_9PROT</name>
<sequence>MPWKPRFVTYVPTPDKPYSETEAGKAEIARLQAMGDKDIDFSDIPPAPDSNWMTAEQARTFRMSRRKAER</sequence>
<evidence type="ECO:0000313" key="1">
    <source>
        <dbReference type="EMBL" id="QJE71961.1"/>
    </source>
</evidence>